<evidence type="ECO:0000256" key="1">
    <source>
        <dbReference type="ARBA" id="ARBA00007557"/>
    </source>
</evidence>
<accession>D1C1Z4</accession>
<keyword evidence="2" id="KW-0249">Electron transport</keyword>
<feature type="domain" description="Electron transfer flavoprotein alpha/beta-subunit N-terminal" evidence="4">
    <location>
        <begin position="21"/>
        <end position="209"/>
    </location>
</feature>
<sequence length="255" mass="26870">MKIVVLVKQVPDPNAVRFDPRAGDIQSGTPQVANEYDLHAMEAAIRIKEQQGDVEIVAVSLGQARETLNRCLAMGADRAIVVEDAALASGDSAVTAKALAAVLRAEGFDLILVGQETSDGGTGSVGPALAALLDVPVVSNVVALEQQDGRLTVQREIEDGRQVIDLAPPAILCALSGLNEPRYPSLKGIMAARRKPTEAKSAADLGLEADAVQSRVSWGALFVEEETAEGIILKDVDADSAVDQLVAFLQERKLV</sequence>
<dbReference type="InterPro" id="IPR012255">
    <property type="entry name" value="ETF_b"/>
</dbReference>
<dbReference type="InParanoid" id="D1C1Z4"/>
<dbReference type="Gene3D" id="3.40.50.620">
    <property type="entry name" value="HUPs"/>
    <property type="match status" value="1"/>
</dbReference>
<name>D1C1Z4_SPHTD</name>
<dbReference type="OrthoDB" id="9804960at2"/>
<evidence type="ECO:0000313" key="5">
    <source>
        <dbReference type="EMBL" id="ACZ38261.1"/>
    </source>
</evidence>
<comment type="similarity">
    <text evidence="1">Belongs to the ETF beta-subunit/FixA family.</text>
</comment>
<reference evidence="5 6" key="2">
    <citation type="journal article" date="2010" name="Stand. Genomic Sci.">
        <title>Complete genome sequence of Desulfohalobium retbaense type strain (HR(100)).</title>
        <authorList>
            <person name="Spring S."/>
            <person name="Nolan M."/>
            <person name="Lapidus A."/>
            <person name="Glavina Del Rio T."/>
            <person name="Copeland A."/>
            <person name="Tice H."/>
            <person name="Cheng J.F."/>
            <person name="Lucas S."/>
            <person name="Land M."/>
            <person name="Chen F."/>
            <person name="Bruce D."/>
            <person name="Goodwin L."/>
            <person name="Pitluck S."/>
            <person name="Ivanova N."/>
            <person name="Mavromatis K."/>
            <person name="Mikhailova N."/>
            <person name="Pati A."/>
            <person name="Chen A."/>
            <person name="Palaniappan K."/>
            <person name="Hauser L."/>
            <person name="Chang Y.J."/>
            <person name="Jeffries C.D."/>
            <person name="Munk C."/>
            <person name="Kiss H."/>
            <person name="Chain P."/>
            <person name="Han C."/>
            <person name="Brettin T."/>
            <person name="Detter J.C."/>
            <person name="Schuler E."/>
            <person name="Goker M."/>
            <person name="Rohde M."/>
            <person name="Bristow J."/>
            <person name="Eisen J.A."/>
            <person name="Markowitz V."/>
            <person name="Hugenholtz P."/>
            <person name="Kyrpides N.C."/>
            <person name="Klenk H.P."/>
        </authorList>
    </citation>
    <scope>NUCLEOTIDE SEQUENCE [LARGE SCALE GENOMIC DNA]</scope>
    <source>
        <strain evidence="6">ATCC 49802 / DSM 20745 / S 6022</strain>
    </source>
</reference>
<dbReference type="eggNOG" id="COG2086">
    <property type="taxonomic scope" value="Bacteria"/>
</dbReference>
<dbReference type="STRING" id="479434.Sthe_0824"/>
<protein>
    <recommendedName>
        <fullName evidence="3">Protein FixA</fullName>
    </recommendedName>
</protein>
<organism evidence="5 6">
    <name type="scientific">Sphaerobacter thermophilus (strain ATCC 49802 / DSM 20745 / KCCM 41009 / NCIMB 13125 / S 6022)</name>
    <dbReference type="NCBI Taxonomy" id="479434"/>
    <lineage>
        <taxon>Bacteria</taxon>
        <taxon>Pseudomonadati</taxon>
        <taxon>Thermomicrobiota</taxon>
        <taxon>Thermomicrobia</taxon>
        <taxon>Sphaerobacterales</taxon>
        <taxon>Sphaerobacterineae</taxon>
        <taxon>Sphaerobacteraceae</taxon>
        <taxon>Sphaerobacter</taxon>
    </lineage>
</organism>
<dbReference type="InterPro" id="IPR033948">
    <property type="entry name" value="ETF_beta_N"/>
</dbReference>
<dbReference type="FunCoup" id="D1C1Z4">
    <property type="interactions" value="370"/>
</dbReference>
<dbReference type="KEGG" id="sti:Sthe_0824"/>
<evidence type="ECO:0000256" key="2">
    <source>
        <dbReference type="ARBA" id="ARBA00022982"/>
    </source>
</evidence>
<dbReference type="InterPro" id="IPR000049">
    <property type="entry name" value="ET-Flavoprotein_bsu_CS"/>
</dbReference>
<evidence type="ECO:0000256" key="3">
    <source>
        <dbReference type="ARBA" id="ARBA00040635"/>
    </source>
</evidence>
<dbReference type="PIRSF" id="PIRSF000090">
    <property type="entry name" value="Beta-ETF"/>
    <property type="match status" value="1"/>
</dbReference>
<dbReference type="PANTHER" id="PTHR21294:SF17">
    <property type="entry name" value="PROTEIN FIXA"/>
    <property type="match status" value="1"/>
</dbReference>
<dbReference type="SMART" id="SM00893">
    <property type="entry name" value="ETF"/>
    <property type="match status" value="1"/>
</dbReference>
<dbReference type="AlphaFoldDB" id="D1C1Z4"/>
<keyword evidence="6" id="KW-1185">Reference proteome</keyword>
<reference evidence="6" key="1">
    <citation type="submission" date="2009-11" db="EMBL/GenBank/DDBJ databases">
        <title>The complete chromosome 1 of Sphaerobacter thermophilus DSM 20745.</title>
        <authorList>
            <person name="Lucas S."/>
            <person name="Copeland A."/>
            <person name="Lapidus A."/>
            <person name="Glavina del Rio T."/>
            <person name="Dalin E."/>
            <person name="Tice H."/>
            <person name="Bruce D."/>
            <person name="Goodwin L."/>
            <person name="Pitluck S."/>
            <person name="Kyrpides N."/>
            <person name="Mavromatis K."/>
            <person name="Ivanova N."/>
            <person name="Mikhailova N."/>
            <person name="LaButti K.M."/>
            <person name="Clum A."/>
            <person name="Sun H.I."/>
            <person name="Brettin T."/>
            <person name="Detter J.C."/>
            <person name="Han C."/>
            <person name="Larimer F."/>
            <person name="Land M."/>
            <person name="Hauser L."/>
            <person name="Markowitz V."/>
            <person name="Cheng J.F."/>
            <person name="Hugenholtz P."/>
            <person name="Woyke T."/>
            <person name="Wu D."/>
            <person name="Steenblock K."/>
            <person name="Schneider S."/>
            <person name="Pukall R."/>
            <person name="Goeker M."/>
            <person name="Klenk H.P."/>
            <person name="Eisen J.A."/>
        </authorList>
    </citation>
    <scope>NUCLEOTIDE SEQUENCE [LARGE SCALE GENOMIC DNA]</scope>
    <source>
        <strain evidence="6">ATCC 49802 / DSM 20745 / S 6022</strain>
    </source>
</reference>
<dbReference type="Pfam" id="PF01012">
    <property type="entry name" value="ETF"/>
    <property type="match status" value="1"/>
</dbReference>
<dbReference type="InterPro" id="IPR014729">
    <property type="entry name" value="Rossmann-like_a/b/a_fold"/>
</dbReference>
<dbReference type="Proteomes" id="UP000002027">
    <property type="component" value="Chromosome 1"/>
</dbReference>
<dbReference type="HOGENOM" id="CLU_060196_2_0_0"/>
<gene>
    <name evidence="5" type="ordered locus">Sthe_0824</name>
</gene>
<dbReference type="SUPFAM" id="SSF52402">
    <property type="entry name" value="Adenine nucleotide alpha hydrolases-like"/>
    <property type="match status" value="1"/>
</dbReference>
<dbReference type="PANTHER" id="PTHR21294">
    <property type="entry name" value="ELECTRON TRANSFER FLAVOPROTEIN BETA-SUBUNIT"/>
    <property type="match status" value="1"/>
</dbReference>
<dbReference type="GO" id="GO:0009055">
    <property type="term" value="F:electron transfer activity"/>
    <property type="evidence" value="ECO:0007669"/>
    <property type="project" value="InterPro"/>
</dbReference>
<dbReference type="CDD" id="cd01714">
    <property type="entry name" value="ETF_beta"/>
    <property type="match status" value="1"/>
</dbReference>
<dbReference type="EMBL" id="CP001823">
    <property type="protein sequence ID" value="ACZ38261.1"/>
    <property type="molecule type" value="Genomic_DNA"/>
</dbReference>
<dbReference type="InterPro" id="IPR014730">
    <property type="entry name" value="ETF_a/b_N"/>
</dbReference>
<keyword evidence="2" id="KW-0813">Transport</keyword>
<evidence type="ECO:0000259" key="4">
    <source>
        <dbReference type="SMART" id="SM00893"/>
    </source>
</evidence>
<dbReference type="PROSITE" id="PS01065">
    <property type="entry name" value="ETF_BETA"/>
    <property type="match status" value="1"/>
</dbReference>
<evidence type="ECO:0000313" key="6">
    <source>
        <dbReference type="Proteomes" id="UP000002027"/>
    </source>
</evidence>
<proteinExistence type="inferred from homology"/>